<protein>
    <recommendedName>
        <fullName evidence="2 9">Cell division ATP-binding protein FtsE</fullName>
    </recommendedName>
</protein>
<dbReference type="GO" id="GO:0051301">
    <property type="term" value="P:cell division"/>
    <property type="evidence" value="ECO:0007669"/>
    <property type="project" value="UniProtKB-UniRule"/>
</dbReference>
<comment type="similarity">
    <text evidence="1 9">Belongs to the ABC transporter superfamily.</text>
</comment>
<keyword evidence="4 9" id="KW-0132">Cell division</keyword>
<dbReference type="PANTHER" id="PTHR24220:SF470">
    <property type="entry name" value="CELL DIVISION ATP-BINDING PROTEIN FTSE"/>
    <property type="match status" value="1"/>
</dbReference>
<dbReference type="InterPro" id="IPR003593">
    <property type="entry name" value="AAA+_ATPase"/>
</dbReference>
<feature type="domain" description="ABC transporter" evidence="10">
    <location>
        <begin position="2"/>
        <end position="226"/>
    </location>
</feature>
<evidence type="ECO:0000256" key="9">
    <source>
        <dbReference type="RuleBase" id="RU365094"/>
    </source>
</evidence>
<dbReference type="InterPro" id="IPR017871">
    <property type="entry name" value="ABC_transporter-like_CS"/>
</dbReference>
<dbReference type="PROSITE" id="PS00211">
    <property type="entry name" value="ABC_TRANSPORTER_1"/>
    <property type="match status" value="1"/>
</dbReference>
<dbReference type="AlphaFoldDB" id="A0A2M8KE32"/>
<accession>A0A2M8KE32</accession>
<name>A0A2M8KE32_9BACT</name>
<evidence type="ECO:0000256" key="2">
    <source>
        <dbReference type="ARBA" id="ARBA00020019"/>
    </source>
</evidence>
<dbReference type="GO" id="GO:0005886">
    <property type="term" value="C:plasma membrane"/>
    <property type="evidence" value="ECO:0007669"/>
    <property type="project" value="UniProtKB-SubCell"/>
</dbReference>
<dbReference type="NCBIfam" id="TIGR02673">
    <property type="entry name" value="FtsE"/>
    <property type="match status" value="1"/>
</dbReference>
<evidence type="ECO:0000256" key="6">
    <source>
        <dbReference type="ARBA" id="ARBA00022840"/>
    </source>
</evidence>
<dbReference type="Gene3D" id="3.40.50.300">
    <property type="entry name" value="P-loop containing nucleotide triphosphate hydrolases"/>
    <property type="match status" value="1"/>
</dbReference>
<keyword evidence="3 9" id="KW-1003">Cell membrane</keyword>
<evidence type="ECO:0000256" key="4">
    <source>
        <dbReference type="ARBA" id="ARBA00022618"/>
    </source>
</evidence>
<dbReference type="GO" id="GO:0005524">
    <property type="term" value="F:ATP binding"/>
    <property type="evidence" value="ECO:0007669"/>
    <property type="project" value="UniProtKB-UniRule"/>
</dbReference>
<evidence type="ECO:0000256" key="1">
    <source>
        <dbReference type="ARBA" id="ARBA00005417"/>
    </source>
</evidence>
<dbReference type="EMBL" id="PFDW01000046">
    <property type="protein sequence ID" value="PJE58175.1"/>
    <property type="molecule type" value="Genomic_DNA"/>
</dbReference>
<keyword evidence="8 9" id="KW-0131">Cell cycle</keyword>
<dbReference type="InterPro" id="IPR027417">
    <property type="entry name" value="P-loop_NTPase"/>
</dbReference>
<evidence type="ECO:0000256" key="5">
    <source>
        <dbReference type="ARBA" id="ARBA00022741"/>
    </source>
</evidence>
<dbReference type="InterPro" id="IPR003439">
    <property type="entry name" value="ABC_transporter-like_ATP-bd"/>
</dbReference>
<sequence>MIRFKDVSKIYNHRSIALEDINLRIKSKEFVCLAGPSGAGKTTLLRLLIAEECPTKGEVWLGKLNINKLRSKHMPYLRRRIGMIFQDFKLLSNKNAYENIAFAMEVWGVDDKEIKKDVFQVLELVGLQDKADHFPYQLSGGEKQRIAIARALIHRPEIIIADEPTGNLDSVNTWEIINLLNKINELGTTVVLATHDRDVINNLKKRVIVIEKGKVVSDEEGGKYIN</sequence>
<keyword evidence="7 9" id="KW-0472">Membrane</keyword>
<dbReference type="PANTHER" id="PTHR24220">
    <property type="entry name" value="IMPORT ATP-BINDING PROTEIN"/>
    <property type="match status" value="1"/>
</dbReference>
<dbReference type="GO" id="GO:0016887">
    <property type="term" value="F:ATP hydrolysis activity"/>
    <property type="evidence" value="ECO:0007669"/>
    <property type="project" value="InterPro"/>
</dbReference>
<dbReference type="SMART" id="SM00382">
    <property type="entry name" value="AAA"/>
    <property type="match status" value="1"/>
</dbReference>
<organism evidence="11 12">
    <name type="scientific">Candidatus Portnoybacteria bacterium CG10_big_fil_rev_8_21_14_0_10_36_7</name>
    <dbReference type="NCBI Taxonomy" id="1974812"/>
    <lineage>
        <taxon>Bacteria</taxon>
        <taxon>Candidatus Portnoyibacteriota</taxon>
    </lineage>
</organism>
<comment type="subunit">
    <text evidence="9">Homodimer. Forms a membrane-associated complex with FtsX.</text>
</comment>
<evidence type="ECO:0000313" key="12">
    <source>
        <dbReference type="Proteomes" id="UP000231450"/>
    </source>
</evidence>
<keyword evidence="6 9" id="KW-0067">ATP-binding</keyword>
<dbReference type="Proteomes" id="UP000231450">
    <property type="component" value="Unassembled WGS sequence"/>
</dbReference>
<evidence type="ECO:0000259" key="10">
    <source>
        <dbReference type="PROSITE" id="PS50893"/>
    </source>
</evidence>
<comment type="caution">
    <text evidence="11">The sequence shown here is derived from an EMBL/GenBank/DDBJ whole genome shotgun (WGS) entry which is preliminary data.</text>
</comment>
<evidence type="ECO:0000313" key="11">
    <source>
        <dbReference type="EMBL" id="PJE58175.1"/>
    </source>
</evidence>
<dbReference type="PROSITE" id="PS50893">
    <property type="entry name" value="ABC_TRANSPORTER_2"/>
    <property type="match status" value="1"/>
</dbReference>
<dbReference type="InterPro" id="IPR005286">
    <property type="entry name" value="Cell_div_FtsE"/>
</dbReference>
<evidence type="ECO:0000256" key="8">
    <source>
        <dbReference type="ARBA" id="ARBA00023306"/>
    </source>
</evidence>
<dbReference type="GO" id="GO:0022857">
    <property type="term" value="F:transmembrane transporter activity"/>
    <property type="evidence" value="ECO:0007669"/>
    <property type="project" value="TreeGrafter"/>
</dbReference>
<comment type="subcellular location">
    <subcellularLocation>
        <location evidence="9">Cell membrane</location>
        <topology evidence="9">Peripheral membrane protein</topology>
        <orientation evidence="9">Cytoplasmic side</orientation>
    </subcellularLocation>
</comment>
<dbReference type="FunFam" id="3.40.50.300:FF:000056">
    <property type="entry name" value="Cell division ATP-binding protein FtsE"/>
    <property type="match status" value="1"/>
</dbReference>
<dbReference type="SUPFAM" id="SSF52540">
    <property type="entry name" value="P-loop containing nucleoside triphosphate hydrolases"/>
    <property type="match status" value="1"/>
</dbReference>
<dbReference type="Pfam" id="PF00005">
    <property type="entry name" value="ABC_tran"/>
    <property type="match status" value="1"/>
</dbReference>
<dbReference type="InterPro" id="IPR015854">
    <property type="entry name" value="ABC_transpr_LolD-like"/>
</dbReference>
<reference evidence="12" key="1">
    <citation type="submission" date="2017-09" db="EMBL/GenBank/DDBJ databases">
        <title>Depth-based differentiation of microbial function through sediment-hosted aquifers and enrichment of novel symbionts in the deep terrestrial subsurface.</title>
        <authorList>
            <person name="Probst A.J."/>
            <person name="Ladd B."/>
            <person name="Jarett J.K."/>
            <person name="Geller-Mcgrath D.E."/>
            <person name="Sieber C.M.K."/>
            <person name="Emerson J.B."/>
            <person name="Anantharaman K."/>
            <person name="Thomas B.C."/>
            <person name="Malmstrom R."/>
            <person name="Stieglmeier M."/>
            <person name="Klingl A."/>
            <person name="Woyke T."/>
            <person name="Ryan C.M."/>
            <person name="Banfield J.F."/>
        </authorList>
    </citation>
    <scope>NUCLEOTIDE SEQUENCE [LARGE SCALE GENOMIC DNA]</scope>
</reference>
<evidence type="ECO:0000256" key="3">
    <source>
        <dbReference type="ARBA" id="ARBA00022475"/>
    </source>
</evidence>
<comment type="function">
    <text evidence="9">Part of the ABC transporter FtsEX involved in cellular division.</text>
</comment>
<proteinExistence type="inferred from homology"/>
<gene>
    <name evidence="9 11" type="primary">ftsE</name>
    <name evidence="11" type="ORF">COU81_02060</name>
</gene>
<evidence type="ECO:0000256" key="7">
    <source>
        <dbReference type="ARBA" id="ARBA00023136"/>
    </source>
</evidence>
<keyword evidence="5 9" id="KW-0547">Nucleotide-binding</keyword>